<protein>
    <recommendedName>
        <fullName evidence="5">NAC domain-containing protein</fullName>
    </recommendedName>
</protein>
<dbReference type="InterPro" id="IPR036093">
    <property type="entry name" value="NAC_dom_sf"/>
</dbReference>
<evidence type="ECO:0000256" key="4">
    <source>
        <dbReference type="ARBA" id="ARBA00023242"/>
    </source>
</evidence>
<feature type="domain" description="NAC" evidence="5">
    <location>
        <begin position="1"/>
        <end position="95"/>
    </location>
</feature>
<evidence type="ECO:0000256" key="2">
    <source>
        <dbReference type="ARBA" id="ARBA00023125"/>
    </source>
</evidence>
<keyword evidence="4" id="KW-0539">Nucleus</keyword>
<dbReference type="SUPFAM" id="SSF101941">
    <property type="entry name" value="NAC domain"/>
    <property type="match status" value="1"/>
</dbReference>
<name>A0A7N0UV45_KALFE</name>
<evidence type="ECO:0000256" key="3">
    <source>
        <dbReference type="ARBA" id="ARBA00023163"/>
    </source>
</evidence>
<dbReference type="Pfam" id="PF02365">
    <property type="entry name" value="NAM"/>
    <property type="match status" value="1"/>
</dbReference>
<keyword evidence="1" id="KW-0805">Transcription regulation</keyword>
<dbReference type="PANTHER" id="PTHR31744:SF210">
    <property type="entry name" value="NAC DOMAIN-CONTAINING PROTEIN 86-LIKE"/>
    <property type="match status" value="1"/>
</dbReference>
<dbReference type="GO" id="GO:0006355">
    <property type="term" value="P:regulation of DNA-templated transcription"/>
    <property type="evidence" value="ECO:0007669"/>
    <property type="project" value="InterPro"/>
</dbReference>
<dbReference type="AlphaFoldDB" id="A0A7N0UV45"/>
<dbReference type="GO" id="GO:0003677">
    <property type="term" value="F:DNA binding"/>
    <property type="evidence" value="ECO:0007669"/>
    <property type="project" value="UniProtKB-KW"/>
</dbReference>
<sequence length="507" mass="57610">MEWFFFSPRDRKYPNGSRTNRATKAGYWKATGKDRKVTSQMREVGMKKTLVYYRGRAPHGSRTDWVMHEYRLDERECLSSNGLQDSYALCRIFKKTAIGPKIDDNACSSTSSALQGCSGGGQEIQVHHHATLHHPNQMVHRFDDYYSDNNNLGGLAASSSTSNNNFERHFNIDTPTNDAMDNKWMQFLSQDALDLTASYQSFPNLPSKVDIALECARMQHRFSMPPLEVEDLTPDDMTTIATTMTHDNNNEVTLLQAWGAGSHSSPLETGFTFNTNHQVQYNNDVSTSYFRSCHNNDPSDADMKYIGINGDSEEEQTFLEKHKVIPIENITNFQTGVRQEVPHDVHGNQSGQLSDYKRLDDTGFNSFALRLTDIDNQDDFRFLDESHIDELSNYSAATEVIEKIEVTHGLFIASHQMAHTYFHQIVSSTTVQVELNHGLDSHVYEVTPKLKTDSESTRFTSYPVPVHDNALKRTGKSIINVFASFLMYYFMSKKSLMHSHIQISGKD</sequence>
<dbReference type="OMA" id="RMESHAQ"/>
<evidence type="ECO:0000313" key="6">
    <source>
        <dbReference type="EnsemblPlants" id="Kaladp0087s0153.1.v1.1"/>
    </source>
</evidence>
<evidence type="ECO:0000256" key="1">
    <source>
        <dbReference type="ARBA" id="ARBA00023015"/>
    </source>
</evidence>
<organism evidence="6 7">
    <name type="scientific">Kalanchoe fedtschenkoi</name>
    <name type="common">Lavender scallops</name>
    <name type="synonym">South American air plant</name>
    <dbReference type="NCBI Taxonomy" id="63787"/>
    <lineage>
        <taxon>Eukaryota</taxon>
        <taxon>Viridiplantae</taxon>
        <taxon>Streptophyta</taxon>
        <taxon>Embryophyta</taxon>
        <taxon>Tracheophyta</taxon>
        <taxon>Spermatophyta</taxon>
        <taxon>Magnoliopsida</taxon>
        <taxon>eudicotyledons</taxon>
        <taxon>Gunneridae</taxon>
        <taxon>Pentapetalae</taxon>
        <taxon>Saxifragales</taxon>
        <taxon>Crassulaceae</taxon>
        <taxon>Kalanchoe</taxon>
    </lineage>
</organism>
<dbReference type="EnsemblPlants" id="Kaladp0087s0153.1.v1.1">
    <property type="protein sequence ID" value="Kaladp0087s0153.1.v1.1"/>
    <property type="gene ID" value="Kaladp0087s0153.v1.1"/>
</dbReference>
<evidence type="ECO:0000313" key="7">
    <source>
        <dbReference type="Proteomes" id="UP000594263"/>
    </source>
</evidence>
<reference evidence="6" key="1">
    <citation type="submission" date="2021-01" db="UniProtKB">
        <authorList>
            <consortium name="EnsemblPlants"/>
        </authorList>
    </citation>
    <scope>IDENTIFICATION</scope>
</reference>
<evidence type="ECO:0000259" key="5">
    <source>
        <dbReference type="PROSITE" id="PS51005"/>
    </source>
</evidence>
<dbReference type="InterPro" id="IPR003441">
    <property type="entry name" value="NAC-dom"/>
</dbReference>
<dbReference type="Proteomes" id="UP000594263">
    <property type="component" value="Unplaced"/>
</dbReference>
<dbReference type="PROSITE" id="PS51005">
    <property type="entry name" value="NAC"/>
    <property type="match status" value="1"/>
</dbReference>
<accession>A0A7N0UV45</accession>
<keyword evidence="3" id="KW-0804">Transcription</keyword>
<keyword evidence="2" id="KW-0238">DNA-binding</keyword>
<dbReference type="Gene3D" id="2.170.150.80">
    <property type="entry name" value="NAC domain"/>
    <property type="match status" value="1"/>
</dbReference>
<proteinExistence type="predicted"/>
<dbReference type="PANTHER" id="PTHR31744">
    <property type="entry name" value="PROTEIN CUP-SHAPED COTYLEDON 2-RELATED"/>
    <property type="match status" value="1"/>
</dbReference>
<keyword evidence="7" id="KW-1185">Reference proteome</keyword>
<dbReference type="Gramene" id="Kaladp0087s0153.1.v1.1">
    <property type="protein sequence ID" value="Kaladp0087s0153.1.v1.1"/>
    <property type="gene ID" value="Kaladp0087s0153.v1.1"/>
</dbReference>